<feature type="region of interest" description="Disordered" evidence="16">
    <location>
        <begin position="1"/>
        <end position="292"/>
    </location>
</feature>
<evidence type="ECO:0000313" key="22">
    <source>
        <dbReference type="Proteomes" id="UP001054902"/>
    </source>
</evidence>
<evidence type="ECO:0000256" key="4">
    <source>
        <dbReference type="ARBA" id="ARBA00022454"/>
    </source>
</evidence>
<comment type="similarity">
    <text evidence="3">Belongs to the SNF2/RAD54 helicase family.</text>
</comment>
<dbReference type="GO" id="GO:0003677">
    <property type="term" value="F:DNA binding"/>
    <property type="evidence" value="ECO:0007669"/>
    <property type="project" value="UniProtKB-KW"/>
</dbReference>
<evidence type="ECO:0000256" key="2">
    <source>
        <dbReference type="ARBA" id="ARBA00004574"/>
    </source>
</evidence>
<dbReference type="PANTHER" id="PTHR45797:SF1">
    <property type="entry name" value="HELICASE ARIP4"/>
    <property type="match status" value="1"/>
</dbReference>
<evidence type="ECO:0000256" key="1">
    <source>
        <dbReference type="ARBA" id="ARBA00004123"/>
    </source>
</evidence>
<evidence type="ECO:0000256" key="8">
    <source>
        <dbReference type="ARBA" id="ARBA00022801"/>
    </source>
</evidence>
<dbReference type="SMART" id="SM00487">
    <property type="entry name" value="DEXDc"/>
    <property type="match status" value="1"/>
</dbReference>
<dbReference type="GO" id="GO:0005524">
    <property type="term" value="F:ATP binding"/>
    <property type="evidence" value="ECO:0007669"/>
    <property type="project" value="UniProtKB-KW"/>
</dbReference>
<feature type="region of interest" description="Disordered" evidence="16">
    <location>
        <begin position="1204"/>
        <end position="1242"/>
    </location>
</feature>
<organism evidence="21 22">
    <name type="scientific">Chaetoceros tenuissimus</name>
    <dbReference type="NCBI Taxonomy" id="426638"/>
    <lineage>
        <taxon>Eukaryota</taxon>
        <taxon>Sar</taxon>
        <taxon>Stramenopiles</taxon>
        <taxon>Ochrophyta</taxon>
        <taxon>Bacillariophyta</taxon>
        <taxon>Coscinodiscophyceae</taxon>
        <taxon>Chaetocerotophycidae</taxon>
        <taxon>Chaetocerotales</taxon>
        <taxon>Chaetocerotaceae</taxon>
        <taxon>Chaetoceros</taxon>
    </lineage>
</organism>
<dbReference type="PANTHER" id="PTHR45797">
    <property type="entry name" value="RAD54-LIKE"/>
    <property type="match status" value="1"/>
</dbReference>
<keyword evidence="12" id="KW-0779">Telomere</keyword>
<feature type="compositionally biased region" description="Polar residues" evidence="16">
    <location>
        <begin position="163"/>
        <end position="182"/>
    </location>
</feature>
<dbReference type="InterPro" id="IPR027417">
    <property type="entry name" value="P-loop_NTPase"/>
</dbReference>
<dbReference type="InterPro" id="IPR038718">
    <property type="entry name" value="SNF2-like_sf"/>
</dbReference>
<dbReference type="InterPro" id="IPR014001">
    <property type="entry name" value="Helicase_ATP-bd"/>
</dbReference>
<keyword evidence="4" id="KW-0158">Chromosome</keyword>
<keyword evidence="13" id="KW-0238">DNA-binding</keyword>
<dbReference type="InterPro" id="IPR001650">
    <property type="entry name" value="Helicase_C-like"/>
</dbReference>
<evidence type="ECO:0000256" key="6">
    <source>
        <dbReference type="ARBA" id="ARBA00022741"/>
    </source>
</evidence>
<feature type="compositionally biased region" description="Basic residues" evidence="16">
    <location>
        <begin position="775"/>
        <end position="790"/>
    </location>
</feature>
<feature type="region of interest" description="Disordered" evidence="16">
    <location>
        <begin position="770"/>
        <end position="811"/>
    </location>
</feature>
<dbReference type="CDD" id="cd18793">
    <property type="entry name" value="SF2_C_SNF"/>
    <property type="match status" value="1"/>
</dbReference>
<dbReference type="PROSITE" id="PS51050">
    <property type="entry name" value="ZF_CW"/>
    <property type="match status" value="1"/>
</dbReference>
<dbReference type="Gene3D" id="3.40.50.10810">
    <property type="entry name" value="Tandem AAA-ATPase domain"/>
    <property type="match status" value="1"/>
</dbReference>
<evidence type="ECO:0000256" key="5">
    <source>
        <dbReference type="ARBA" id="ARBA00022723"/>
    </source>
</evidence>
<dbReference type="SUPFAM" id="SSF52540">
    <property type="entry name" value="P-loop containing nucleoside triphosphate hydrolases"/>
    <property type="match status" value="2"/>
</dbReference>
<evidence type="ECO:0000256" key="11">
    <source>
        <dbReference type="ARBA" id="ARBA00022840"/>
    </source>
</evidence>
<keyword evidence="6" id="KW-0547">Nucleotide-binding</keyword>
<dbReference type="InterPro" id="IPR025766">
    <property type="entry name" value="ADD"/>
</dbReference>
<dbReference type="InterPro" id="IPR044574">
    <property type="entry name" value="ARIP4-like"/>
</dbReference>
<dbReference type="InterPro" id="IPR049730">
    <property type="entry name" value="SNF2/RAD54-like_C"/>
</dbReference>
<gene>
    <name evidence="21" type="ORF">CTEN210_07482</name>
</gene>
<feature type="domain" description="Helicase ATP-binding" evidence="18">
    <location>
        <begin position="894"/>
        <end position="1088"/>
    </location>
</feature>
<keyword evidence="5" id="KW-0479">Metal-binding</keyword>
<keyword evidence="10" id="KW-0862">Zinc</keyword>
<feature type="domain" description="Helicase C-terminal" evidence="19">
    <location>
        <begin position="1346"/>
        <end position="1534"/>
    </location>
</feature>
<feature type="domain" description="CW-type" evidence="17">
    <location>
        <begin position="1545"/>
        <end position="1598"/>
    </location>
</feature>
<dbReference type="Proteomes" id="UP001054902">
    <property type="component" value="Unassembled WGS sequence"/>
</dbReference>
<dbReference type="SUPFAM" id="SSF57903">
    <property type="entry name" value="FYVE/PHD zinc finger"/>
    <property type="match status" value="1"/>
</dbReference>
<feature type="compositionally biased region" description="Acidic residues" evidence="16">
    <location>
        <begin position="225"/>
        <end position="238"/>
    </location>
</feature>
<evidence type="ECO:0000259" key="17">
    <source>
        <dbReference type="PROSITE" id="PS51050"/>
    </source>
</evidence>
<dbReference type="Gene3D" id="3.30.40.100">
    <property type="match status" value="1"/>
</dbReference>
<dbReference type="PROSITE" id="PS51194">
    <property type="entry name" value="HELICASE_CTER"/>
    <property type="match status" value="1"/>
</dbReference>
<evidence type="ECO:0000256" key="16">
    <source>
        <dbReference type="SAM" id="MobiDB-lite"/>
    </source>
</evidence>
<evidence type="ECO:0000259" key="18">
    <source>
        <dbReference type="PROSITE" id="PS51192"/>
    </source>
</evidence>
<dbReference type="InterPro" id="IPR000330">
    <property type="entry name" value="SNF2_N"/>
</dbReference>
<feature type="compositionally biased region" description="Low complexity" evidence="16">
    <location>
        <begin position="49"/>
        <end position="75"/>
    </location>
</feature>
<feature type="compositionally biased region" description="Basic and acidic residues" evidence="16">
    <location>
        <begin position="19"/>
        <end position="31"/>
    </location>
</feature>
<evidence type="ECO:0000256" key="13">
    <source>
        <dbReference type="ARBA" id="ARBA00023125"/>
    </source>
</evidence>
<evidence type="ECO:0000313" key="21">
    <source>
        <dbReference type="EMBL" id="GFH51006.1"/>
    </source>
</evidence>
<dbReference type="Pfam" id="PF00271">
    <property type="entry name" value="Helicase_C"/>
    <property type="match status" value="1"/>
</dbReference>
<evidence type="ECO:0000256" key="7">
    <source>
        <dbReference type="ARBA" id="ARBA00022771"/>
    </source>
</evidence>
<dbReference type="InterPro" id="IPR011124">
    <property type="entry name" value="Znf_CW"/>
</dbReference>
<dbReference type="Pfam" id="PF00176">
    <property type="entry name" value="SNF2-rel_dom"/>
    <property type="match status" value="1"/>
</dbReference>
<evidence type="ECO:0000256" key="14">
    <source>
        <dbReference type="ARBA" id="ARBA00023242"/>
    </source>
</evidence>
<evidence type="ECO:0000259" key="19">
    <source>
        <dbReference type="PROSITE" id="PS51194"/>
    </source>
</evidence>
<evidence type="ECO:0000256" key="12">
    <source>
        <dbReference type="ARBA" id="ARBA00022895"/>
    </source>
</evidence>
<evidence type="ECO:0000256" key="15">
    <source>
        <dbReference type="ARBA" id="ARBA00031106"/>
    </source>
</evidence>
<feature type="compositionally biased region" description="Polar residues" evidence="16">
    <location>
        <begin position="33"/>
        <end position="48"/>
    </location>
</feature>
<dbReference type="Gene3D" id="3.40.50.300">
    <property type="entry name" value="P-loop containing nucleotide triphosphate hydrolases"/>
    <property type="match status" value="1"/>
</dbReference>
<keyword evidence="9" id="KW-0347">Helicase</keyword>
<feature type="compositionally biased region" description="Polar residues" evidence="16">
    <location>
        <begin position="76"/>
        <end position="86"/>
    </location>
</feature>
<keyword evidence="11" id="KW-0067">ATP-binding</keyword>
<proteinExistence type="inferred from homology"/>
<dbReference type="PROSITE" id="PS51192">
    <property type="entry name" value="HELICASE_ATP_BIND_1"/>
    <property type="match status" value="1"/>
</dbReference>
<feature type="compositionally biased region" description="Polar residues" evidence="16">
    <location>
        <begin position="241"/>
        <end position="253"/>
    </location>
</feature>
<evidence type="ECO:0000256" key="3">
    <source>
        <dbReference type="ARBA" id="ARBA00007025"/>
    </source>
</evidence>
<accession>A0AAD3CTR0</accession>
<dbReference type="Pfam" id="PF07496">
    <property type="entry name" value="zf-CW"/>
    <property type="match status" value="1"/>
</dbReference>
<keyword evidence="8" id="KW-0378">Hydrolase</keyword>
<dbReference type="PROSITE" id="PS51533">
    <property type="entry name" value="ADD"/>
    <property type="match status" value="1"/>
</dbReference>
<evidence type="ECO:0000256" key="9">
    <source>
        <dbReference type="ARBA" id="ARBA00022806"/>
    </source>
</evidence>
<dbReference type="InterPro" id="IPR011011">
    <property type="entry name" value="Znf_FYVE_PHD"/>
</dbReference>
<feature type="compositionally biased region" description="Basic and acidic residues" evidence="16">
    <location>
        <begin position="104"/>
        <end position="125"/>
    </location>
</feature>
<dbReference type="GO" id="GO:0005634">
    <property type="term" value="C:nucleus"/>
    <property type="evidence" value="ECO:0007669"/>
    <property type="project" value="UniProtKB-SubCell"/>
</dbReference>
<name>A0AAD3CTR0_9STRA</name>
<evidence type="ECO:0000259" key="20">
    <source>
        <dbReference type="PROSITE" id="PS51533"/>
    </source>
</evidence>
<keyword evidence="7" id="KW-0863">Zinc-finger</keyword>
<keyword evidence="22" id="KW-1185">Reference proteome</keyword>
<dbReference type="GO" id="GO:0000781">
    <property type="term" value="C:chromosome, telomeric region"/>
    <property type="evidence" value="ECO:0007669"/>
    <property type="project" value="UniProtKB-SubCell"/>
</dbReference>
<feature type="compositionally biased region" description="Basic and acidic residues" evidence="16">
    <location>
        <begin position="273"/>
        <end position="291"/>
    </location>
</feature>
<comment type="caution">
    <text evidence="21">The sequence shown here is derived from an EMBL/GenBank/DDBJ whole genome shotgun (WGS) entry which is preliminary data.</text>
</comment>
<protein>
    <recommendedName>
        <fullName evidence="15">ATP-dependent helicase ATRX</fullName>
    </recommendedName>
</protein>
<dbReference type="SMART" id="SM00490">
    <property type="entry name" value="HELICc"/>
    <property type="match status" value="1"/>
</dbReference>
<reference evidence="21 22" key="1">
    <citation type="journal article" date="2021" name="Sci. Rep.">
        <title>The genome of the diatom Chaetoceros tenuissimus carries an ancient integrated fragment of an extant virus.</title>
        <authorList>
            <person name="Hongo Y."/>
            <person name="Kimura K."/>
            <person name="Takaki Y."/>
            <person name="Yoshida Y."/>
            <person name="Baba S."/>
            <person name="Kobayashi G."/>
            <person name="Nagasaki K."/>
            <person name="Hano T."/>
            <person name="Tomaru Y."/>
        </authorList>
    </citation>
    <scope>NUCLEOTIDE SEQUENCE [LARGE SCALE GENOMIC DNA]</scope>
    <source>
        <strain evidence="21 22">NIES-3715</strain>
    </source>
</reference>
<comment type="subcellular location">
    <subcellularLocation>
        <location evidence="2">Chromosome</location>
        <location evidence="2">Telomere</location>
    </subcellularLocation>
    <subcellularLocation>
        <location evidence="1">Nucleus</location>
    </subcellularLocation>
</comment>
<feature type="domain" description="PHD-type" evidence="20">
    <location>
        <begin position="345"/>
        <end position="511"/>
    </location>
</feature>
<dbReference type="GO" id="GO:0010468">
    <property type="term" value="P:regulation of gene expression"/>
    <property type="evidence" value="ECO:0007669"/>
    <property type="project" value="UniProtKB-ARBA"/>
</dbReference>
<keyword evidence="14" id="KW-0539">Nucleus</keyword>
<dbReference type="EMBL" id="BLLK01000045">
    <property type="protein sequence ID" value="GFH51006.1"/>
    <property type="molecule type" value="Genomic_DNA"/>
</dbReference>
<sequence>MSLQSSASLDEFRKKKRKLQEEEQEKEKKAMNNDASLNQEESQFQMEASQLPSETTESLLSSTSRTSVPSSPHRSIPNSPARSIQSRIDGYLSPKTKSTPKVQKIWDRFSKPSKRQPEKKKEQKKPIKNLIDKFIPNRKRKLPMDTIDETVASSPSPEPTRNCGVTDTGANASNVDKNSNLEQQDETVIPQPRKKKRQSKLSSRVPGKISSPRKNPLLKIPADAELIDLCDSSDEEVTSDAAPSSQKKQSSTAPCVAPTDSKDSNAAISNDLLTKKEMMDSNHGEEKKDGEDVNMGYQEDATNNDNNSSHDSFQTALEQMNEGENETNNANLELATSNDIMALLDSEGKIDPTSEMCWSCAEDLAEDTIEGVVMKSFIHTHPLLNVATCSFCADLAYRVEDDVHNLLAEQESPQMSTPHMEMEICSWCADPGKEGDTKLACDNCPRVFCDICVLKALGGDELAHEKLKALCQDDGPWKCLYCKPTTILQEMEAFLVERNDDGMDMSDASGSTKDSEALQQLIDQYMYYQQECENINFMLESTGIKKQEDCFRAEHPNETDEEIKERMSTWHSKLTDDSFRYQDMIGILQDQLGDNGISMDTFFREYTQKDPEGTGNDDWLQTAERALTNRDKDYGYTKGRDIGADGFLGTNPSNYSKDVDDLTSSELAQIEEINTTEDTVKHLEDMMNQRNRGPSTGFQSTTTVDASTIKNLQKSIKYEDYELRDRRVTIKKRSEKKDSTIDRVGVRGEKEVIQIQGRKKNSSVTVVRRNANLLTRKKRSASTSSSRKKASNSSKKYPGHTSNRNNTVYRPDHEIHETYGDENAMFENSNVVLFQADTTSLLRDSDAPTNVSVASSLAEILKPHQVDGVKFMWNTTFTDLSTFSATQIGQPNEDSKIEATKGCILAHNMGLGKTLQVVTLIHTLLCHPALRYRKQGSSIKSRMVSRVLLVIPVNVLENWKHEFAKWIGEDMLGFRIWDFSSSKNKGRRKVTEDWWREGGVLLVTHKTFAKVATSQKGKDVEFYQKVFQNPGPDCIFIDEGHLMLKTKTTSMYKSLIGMKTTRRVVLTGTPLSNNLFEFYRMSDWINPGCLGPESKFESKYEKNIMSCFNSDSSLEAQERGTVLLKELFQKVGPFLHRLDASVLEKDLKFIQQAVIHIHQTPIQKSLYRAFKKHSISLEKNNFLEQYQKLFPVNNHPGALLLRSKSKKNKVQEKSNIAKGGAAIAQREQNLSDSKSSTEKSSGDNLAVLEIKVEPVQLDPHPIQSNSQSSKGVEIIMLDDSDDEEDNEDAVVATVIDNPKSPRRESMDSMQSIESEEEEVPWWDKVYKKYPHMGNIESGGKASVLLQILAHAEYIGDKVVVFSQCLKTLDYIESMLQKPKWEDFQHDIQKYCRGGKSFGSWSNGVDYLRIDGQVSATQRGVLVGQFNKEKETQKNTMGSQVELEAEESVKLFLISSKAGSVGINLTAANRVVLFDCGWNPVLEQQAVHRCYRYGQKKPVFCYRLLTEGSMEEKVYSRSVNKTNLAASVIDQKDPKRNFSSEEISAIMEIDNWVQCETCEKWRMLPSFVEVETLPEKWYCHMNEFDKARSKCSAAEKDAKYMFDFFKRRAQHLSEGGTESQLESQAVTTTGLTTSIADKNAGSSIENAEFKTKTERDAILMDLLEMRTKTKKGNEKSLVAKHYFHDSLVRDTTALGSNKKNQTTK</sequence>
<dbReference type="GO" id="GO:0008270">
    <property type="term" value="F:zinc ion binding"/>
    <property type="evidence" value="ECO:0007669"/>
    <property type="project" value="UniProtKB-KW"/>
</dbReference>
<evidence type="ECO:0000256" key="10">
    <source>
        <dbReference type="ARBA" id="ARBA00022833"/>
    </source>
</evidence>
<dbReference type="GO" id="GO:0016887">
    <property type="term" value="F:ATP hydrolysis activity"/>
    <property type="evidence" value="ECO:0007669"/>
    <property type="project" value="InterPro"/>
</dbReference>
<dbReference type="GO" id="GO:0004386">
    <property type="term" value="F:helicase activity"/>
    <property type="evidence" value="ECO:0007669"/>
    <property type="project" value="UniProtKB-KW"/>
</dbReference>